<evidence type="ECO:0000259" key="2">
    <source>
        <dbReference type="Pfam" id="PF00144"/>
    </source>
</evidence>
<sequence>MNTRRTFLTSLAGLAATSGHGLTPSLMNDAFQIIQKQIKDGTLESAVLHVRRKQDTFQQAFGKAANADAIFLLASITKTMTATAVMVLAERGELQITDPAMKFIPEFSEGARKEITIEHLLTHTSGLPDQLEDNAALRARHAPLAEFVQGAIRTPLLFAPGTKFHYQSMGILLAAEIVERITKNPLPDFLAKEVFTPLDMKHSALGLGRFKIADTIRCQTEHAAPESGAGDPKAASWDWNSPYWRNLAAPWGGAHGSAGDVARFLDSFLHFSGKVLRPETVRLMLQNHSEGLGARRGIGFALGPEGFGKGCSDRSFGHSGSTGTLAWADPATDTTCVILTSLPSRISADTILHPVSDVVARSR</sequence>
<dbReference type="PANTHER" id="PTHR43283:SF11">
    <property type="entry name" value="BETA-LACTAMASE-RELATED DOMAIN-CONTAINING PROTEIN"/>
    <property type="match status" value="1"/>
</dbReference>
<keyword evidence="4" id="KW-1185">Reference proteome</keyword>
<dbReference type="PANTHER" id="PTHR43283">
    <property type="entry name" value="BETA-LACTAMASE-RELATED"/>
    <property type="match status" value="1"/>
</dbReference>
<gene>
    <name evidence="3" type="ORF">HNQ65_003933</name>
</gene>
<dbReference type="InterPro" id="IPR001466">
    <property type="entry name" value="Beta-lactam-related"/>
</dbReference>
<evidence type="ECO:0000313" key="4">
    <source>
        <dbReference type="Proteomes" id="UP000590740"/>
    </source>
</evidence>
<organism evidence="3 4">
    <name type="scientific">Prosthecobacter vanneervenii</name>
    <dbReference type="NCBI Taxonomy" id="48466"/>
    <lineage>
        <taxon>Bacteria</taxon>
        <taxon>Pseudomonadati</taxon>
        <taxon>Verrucomicrobiota</taxon>
        <taxon>Verrucomicrobiia</taxon>
        <taxon>Verrucomicrobiales</taxon>
        <taxon>Verrucomicrobiaceae</taxon>
        <taxon>Prosthecobacter</taxon>
    </lineage>
</organism>
<proteinExistence type="predicted"/>
<dbReference type="InterPro" id="IPR012338">
    <property type="entry name" value="Beta-lactam/transpept-like"/>
</dbReference>
<reference evidence="3 4" key="1">
    <citation type="submission" date="2020-08" db="EMBL/GenBank/DDBJ databases">
        <title>Genomic Encyclopedia of Type Strains, Phase IV (KMG-IV): sequencing the most valuable type-strain genomes for metagenomic binning, comparative biology and taxonomic classification.</title>
        <authorList>
            <person name="Goeker M."/>
        </authorList>
    </citation>
    <scope>NUCLEOTIDE SEQUENCE [LARGE SCALE GENOMIC DNA]</scope>
    <source>
        <strain evidence="3 4">DSM 12252</strain>
    </source>
</reference>
<dbReference type="InterPro" id="IPR050789">
    <property type="entry name" value="Diverse_Enzym_Activities"/>
</dbReference>
<dbReference type="RefSeq" id="WP_184342053.1">
    <property type="nucleotide sequence ID" value="NZ_JACHIG010000009.1"/>
</dbReference>
<dbReference type="Proteomes" id="UP000590740">
    <property type="component" value="Unassembled WGS sequence"/>
</dbReference>
<comment type="caution">
    <text evidence="3">The sequence shown here is derived from an EMBL/GenBank/DDBJ whole genome shotgun (WGS) entry which is preliminary data.</text>
</comment>
<keyword evidence="1 3" id="KW-0378">Hydrolase</keyword>
<evidence type="ECO:0000313" key="3">
    <source>
        <dbReference type="EMBL" id="MBB5034339.1"/>
    </source>
</evidence>
<accession>A0A7W8DLF1</accession>
<dbReference type="EMBL" id="JACHIG010000009">
    <property type="protein sequence ID" value="MBB5034339.1"/>
    <property type="molecule type" value="Genomic_DNA"/>
</dbReference>
<dbReference type="Pfam" id="PF00144">
    <property type="entry name" value="Beta-lactamase"/>
    <property type="match status" value="1"/>
</dbReference>
<dbReference type="SUPFAM" id="SSF56601">
    <property type="entry name" value="beta-lactamase/transpeptidase-like"/>
    <property type="match status" value="1"/>
</dbReference>
<evidence type="ECO:0000256" key="1">
    <source>
        <dbReference type="ARBA" id="ARBA00022801"/>
    </source>
</evidence>
<dbReference type="GO" id="GO:0008800">
    <property type="term" value="F:beta-lactamase activity"/>
    <property type="evidence" value="ECO:0007669"/>
    <property type="project" value="UniProtKB-EC"/>
</dbReference>
<feature type="domain" description="Beta-lactamase-related" evidence="2">
    <location>
        <begin position="32"/>
        <end position="345"/>
    </location>
</feature>
<dbReference type="AlphaFoldDB" id="A0A7W8DLF1"/>
<name>A0A7W8DLF1_9BACT</name>
<dbReference type="Gene3D" id="3.40.710.10">
    <property type="entry name" value="DD-peptidase/beta-lactamase superfamily"/>
    <property type="match status" value="1"/>
</dbReference>
<dbReference type="EC" id="3.5.2.6" evidence="3"/>
<protein>
    <submittedName>
        <fullName evidence="3">Beta-lactamase class C</fullName>
        <ecNumber evidence="3">3.5.2.6</ecNumber>
    </submittedName>
</protein>